<dbReference type="AlphaFoldDB" id="A0A7T4QYD9"/>
<dbReference type="Pfam" id="PF12625">
    <property type="entry name" value="Arabinose_bd"/>
    <property type="match status" value="1"/>
</dbReference>
<organism evidence="5 6">
    <name type="scientific">Spongiibacter nanhainus</name>
    <dbReference type="NCBI Taxonomy" id="2794344"/>
    <lineage>
        <taxon>Bacteria</taxon>
        <taxon>Pseudomonadati</taxon>
        <taxon>Pseudomonadota</taxon>
        <taxon>Gammaproteobacteria</taxon>
        <taxon>Cellvibrionales</taxon>
        <taxon>Spongiibacteraceae</taxon>
        <taxon>Spongiibacter</taxon>
    </lineage>
</organism>
<evidence type="ECO:0000256" key="1">
    <source>
        <dbReference type="ARBA" id="ARBA00023015"/>
    </source>
</evidence>
<proteinExistence type="predicted"/>
<dbReference type="Proteomes" id="UP000596063">
    <property type="component" value="Chromosome"/>
</dbReference>
<dbReference type="RefSeq" id="WP_198568596.1">
    <property type="nucleotide sequence ID" value="NZ_CP066167.1"/>
</dbReference>
<dbReference type="GO" id="GO:0005829">
    <property type="term" value="C:cytosol"/>
    <property type="evidence" value="ECO:0007669"/>
    <property type="project" value="TreeGrafter"/>
</dbReference>
<dbReference type="Gene3D" id="1.10.10.60">
    <property type="entry name" value="Homeodomain-like"/>
    <property type="match status" value="1"/>
</dbReference>
<name>A0A7T4QYD9_9GAMM</name>
<dbReference type="SUPFAM" id="SSF46689">
    <property type="entry name" value="Homeodomain-like"/>
    <property type="match status" value="1"/>
</dbReference>
<sequence>MTNPLLPGTLTTTGAWTRVISECLKDAGVDPRPLFEQAGIDHDEATQPDSRIPDSKLRHLYPLAIQATGDDAFAMRLGAYVKAHSFHALGLSIMVSSTVEDALQRFKRHSAIISDSGHIEMIYAADRCRFEVSVEKDAHGERLLPPIAIDTFMFGVVTLMREITEDDSLSPILVKCCSSSPSDTSAFPEAFGCPIEFDQNKEVLVYHVDDLATPVRYANESLAKLHDDITEGFIKNMSPEFEDELYRQILKELPNGELSAEKLASRLNMSLRKLQGKPQQQNTSYQQLLDKARKELASKYLSNTRYSITEVTFLLGFASSASFCRAFKRWFDMSPSEYRQQL</sequence>
<dbReference type="PANTHER" id="PTHR47894:SF1">
    <property type="entry name" value="HTH-TYPE TRANSCRIPTIONAL REGULATOR VQSM"/>
    <property type="match status" value="1"/>
</dbReference>
<keyword evidence="6" id="KW-1185">Reference proteome</keyword>
<reference evidence="5 6" key="1">
    <citation type="submission" date="2020-12" db="EMBL/GenBank/DDBJ databases">
        <authorList>
            <person name="Shan Y."/>
        </authorList>
    </citation>
    <scope>NUCLEOTIDE SEQUENCE [LARGE SCALE GENOMIC DNA]</scope>
    <source>
        <strain evidence="6">csc3.9</strain>
    </source>
</reference>
<dbReference type="InterPro" id="IPR009057">
    <property type="entry name" value="Homeodomain-like_sf"/>
</dbReference>
<dbReference type="InterPro" id="IPR032687">
    <property type="entry name" value="AraC-type_N"/>
</dbReference>
<dbReference type="InterPro" id="IPR020449">
    <property type="entry name" value="Tscrpt_reg_AraC-type_HTH"/>
</dbReference>
<dbReference type="KEGG" id="snan:I6N98_12025"/>
<dbReference type="EMBL" id="CP066167">
    <property type="protein sequence ID" value="QQD17094.1"/>
    <property type="molecule type" value="Genomic_DNA"/>
</dbReference>
<gene>
    <name evidence="5" type="ORF">I6N98_12025</name>
</gene>
<keyword evidence="1" id="KW-0805">Transcription regulation</keyword>
<evidence type="ECO:0000259" key="4">
    <source>
        <dbReference type="PROSITE" id="PS01124"/>
    </source>
</evidence>
<dbReference type="GO" id="GO:0000976">
    <property type="term" value="F:transcription cis-regulatory region binding"/>
    <property type="evidence" value="ECO:0007669"/>
    <property type="project" value="TreeGrafter"/>
</dbReference>
<dbReference type="SMART" id="SM00342">
    <property type="entry name" value="HTH_ARAC"/>
    <property type="match status" value="1"/>
</dbReference>
<keyword evidence="3" id="KW-0804">Transcription</keyword>
<dbReference type="PANTHER" id="PTHR47894">
    <property type="entry name" value="HTH-TYPE TRANSCRIPTIONAL REGULATOR GADX"/>
    <property type="match status" value="1"/>
</dbReference>
<dbReference type="InterPro" id="IPR018060">
    <property type="entry name" value="HTH_AraC"/>
</dbReference>
<dbReference type="PRINTS" id="PR00032">
    <property type="entry name" value="HTHARAC"/>
</dbReference>
<accession>A0A7T4QYD9</accession>
<evidence type="ECO:0000313" key="6">
    <source>
        <dbReference type="Proteomes" id="UP000596063"/>
    </source>
</evidence>
<dbReference type="PROSITE" id="PS01124">
    <property type="entry name" value="HTH_ARAC_FAMILY_2"/>
    <property type="match status" value="1"/>
</dbReference>
<evidence type="ECO:0000313" key="5">
    <source>
        <dbReference type="EMBL" id="QQD17094.1"/>
    </source>
</evidence>
<protein>
    <submittedName>
        <fullName evidence="5">AraC family transcriptional regulator</fullName>
    </submittedName>
</protein>
<dbReference type="Pfam" id="PF12833">
    <property type="entry name" value="HTH_18"/>
    <property type="match status" value="1"/>
</dbReference>
<evidence type="ECO:0000256" key="2">
    <source>
        <dbReference type="ARBA" id="ARBA00023125"/>
    </source>
</evidence>
<dbReference type="GO" id="GO:0003700">
    <property type="term" value="F:DNA-binding transcription factor activity"/>
    <property type="evidence" value="ECO:0007669"/>
    <property type="project" value="InterPro"/>
</dbReference>
<evidence type="ECO:0000256" key="3">
    <source>
        <dbReference type="ARBA" id="ARBA00023163"/>
    </source>
</evidence>
<keyword evidence="2" id="KW-0238">DNA-binding</keyword>
<feature type="domain" description="HTH araC/xylS-type" evidence="4">
    <location>
        <begin position="243"/>
        <end position="341"/>
    </location>
</feature>